<keyword evidence="2" id="KW-1185">Reference proteome</keyword>
<proteinExistence type="predicted"/>
<evidence type="ECO:0000313" key="2">
    <source>
        <dbReference type="Proteomes" id="UP001304671"/>
    </source>
</evidence>
<reference evidence="1 2" key="1">
    <citation type="submission" date="2023-12" db="EMBL/GenBank/DDBJ databases">
        <title>Novel species of the genus Arcicella isolated from rivers.</title>
        <authorList>
            <person name="Lu H."/>
        </authorList>
    </citation>
    <scope>NUCLEOTIDE SEQUENCE [LARGE SCALE GENOMIC DNA]</scope>
    <source>
        <strain evidence="1 2">LMG 21963</strain>
    </source>
</reference>
<protein>
    <submittedName>
        <fullName evidence="1">Uncharacterized protein</fullName>
    </submittedName>
</protein>
<dbReference type="Proteomes" id="UP001304671">
    <property type="component" value="Unassembled WGS sequence"/>
</dbReference>
<accession>A0ABU5QQT6</accession>
<evidence type="ECO:0000313" key="1">
    <source>
        <dbReference type="EMBL" id="MEA5259447.1"/>
    </source>
</evidence>
<organism evidence="1 2">
    <name type="scientific">Arcicella aquatica</name>
    <dbReference type="NCBI Taxonomy" id="217141"/>
    <lineage>
        <taxon>Bacteria</taxon>
        <taxon>Pseudomonadati</taxon>
        <taxon>Bacteroidota</taxon>
        <taxon>Cytophagia</taxon>
        <taxon>Cytophagales</taxon>
        <taxon>Flectobacillaceae</taxon>
        <taxon>Arcicella</taxon>
    </lineage>
</organism>
<dbReference type="RefSeq" id="WP_323251071.1">
    <property type="nucleotide sequence ID" value="NZ_JAYFUL010000031.1"/>
</dbReference>
<sequence>MTKLKTLIVLLCVALGIATFINTANPILSMFMMLSGSIGLQLVTGVTLENPSGMFFATALTGIRRRSQNPQLGGSKRLYIILTEDILNEFIDYELIKSSGKYSGAIPLAAGKMAVEIEAWYDTLKWDGEMKIGAGFTQGIEFDILGFDADIAKLMALLYETPVNIIVQGNDNSLYYLGDKYVPLMFEAKSSTPAKGTERKKTTFTAKNDGYTHPVCPLANTVTFAVAALPA</sequence>
<dbReference type="EMBL" id="JAYFUL010000031">
    <property type="protein sequence ID" value="MEA5259447.1"/>
    <property type="molecule type" value="Genomic_DNA"/>
</dbReference>
<name>A0ABU5QQT6_9BACT</name>
<comment type="caution">
    <text evidence="1">The sequence shown here is derived from an EMBL/GenBank/DDBJ whole genome shotgun (WGS) entry which is preliminary data.</text>
</comment>
<gene>
    <name evidence="1" type="ORF">VB264_16730</name>
</gene>